<organism evidence="1 2">
    <name type="scientific">Helianthus annuus</name>
    <name type="common">Common sunflower</name>
    <dbReference type="NCBI Taxonomy" id="4232"/>
    <lineage>
        <taxon>Eukaryota</taxon>
        <taxon>Viridiplantae</taxon>
        <taxon>Streptophyta</taxon>
        <taxon>Embryophyta</taxon>
        <taxon>Tracheophyta</taxon>
        <taxon>Spermatophyta</taxon>
        <taxon>Magnoliopsida</taxon>
        <taxon>eudicotyledons</taxon>
        <taxon>Gunneridae</taxon>
        <taxon>Pentapetalae</taxon>
        <taxon>asterids</taxon>
        <taxon>campanulids</taxon>
        <taxon>Asterales</taxon>
        <taxon>Asteraceae</taxon>
        <taxon>Asteroideae</taxon>
        <taxon>Heliantheae alliance</taxon>
        <taxon>Heliantheae</taxon>
        <taxon>Helianthus</taxon>
    </lineage>
</organism>
<protein>
    <submittedName>
        <fullName evidence="1">Uncharacterized protein</fullName>
    </submittedName>
</protein>
<proteinExistence type="predicted"/>
<accession>A0A9K3HTP6</accession>
<reference evidence="1" key="1">
    <citation type="journal article" date="2017" name="Nature">
        <title>The sunflower genome provides insights into oil metabolism, flowering and Asterid evolution.</title>
        <authorList>
            <person name="Badouin H."/>
            <person name="Gouzy J."/>
            <person name="Grassa C.J."/>
            <person name="Murat F."/>
            <person name="Staton S.E."/>
            <person name="Cottret L."/>
            <person name="Lelandais-Briere C."/>
            <person name="Owens G.L."/>
            <person name="Carrere S."/>
            <person name="Mayjonade B."/>
            <person name="Legrand L."/>
            <person name="Gill N."/>
            <person name="Kane N.C."/>
            <person name="Bowers J.E."/>
            <person name="Hubner S."/>
            <person name="Bellec A."/>
            <person name="Berard A."/>
            <person name="Berges H."/>
            <person name="Blanchet N."/>
            <person name="Boniface M.C."/>
            <person name="Brunel D."/>
            <person name="Catrice O."/>
            <person name="Chaidir N."/>
            <person name="Claudel C."/>
            <person name="Donnadieu C."/>
            <person name="Faraut T."/>
            <person name="Fievet G."/>
            <person name="Helmstetter N."/>
            <person name="King M."/>
            <person name="Knapp S.J."/>
            <person name="Lai Z."/>
            <person name="Le Paslier M.C."/>
            <person name="Lippi Y."/>
            <person name="Lorenzon L."/>
            <person name="Mandel J.R."/>
            <person name="Marage G."/>
            <person name="Marchand G."/>
            <person name="Marquand E."/>
            <person name="Bret-Mestries E."/>
            <person name="Morien E."/>
            <person name="Nambeesan S."/>
            <person name="Nguyen T."/>
            <person name="Pegot-Espagnet P."/>
            <person name="Pouilly N."/>
            <person name="Raftis F."/>
            <person name="Sallet E."/>
            <person name="Schiex T."/>
            <person name="Thomas J."/>
            <person name="Vandecasteele C."/>
            <person name="Vares D."/>
            <person name="Vear F."/>
            <person name="Vautrin S."/>
            <person name="Crespi M."/>
            <person name="Mangin B."/>
            <person name="Burke J.M."/>
            <person name="Salse J."/>
            <person name="Munos S."/>
            <person name="Vincourt P."/>
            <person name="Rieseberg L.H."/>
            <person name="Langlade N.B."/>
        </authorList>
    </citation>
    <scope>NUCLEOTIDE SEQUENCE</scope>
    <source>
        <tissue evidence="1">Leaves</tissue>
    </source>
</reference>
<dbReference type="AlphaFoldDB" id="A0A9K3HTP6"/>
<reference evidence="1" key="2">
    <citation type="submission" date="2020-06" db="EMBL/GenBank/DDBJ databases">
        <title>Helianthus annuus Genome sequencing and assembly Release 2.</title>
        <authorList>
            <person name="Gouzy J."/>
            <person name="Langlade N."/>
            <person name="Munos S."/>
        </authorList>
    </citation>
    <scope>NUCLEOTIDE SEQUENCE</scope>
    <source>
        <tissue evidence="1">Leaves</tissue>
    </source>
</reference>
<name>A0A9K3HTP6_HELAN</name>
<dbReference type="EMBL" id="MNCJ02000326">
    <property type="protein sequence ID" value="KAF5784352.1"/>
    <property type="molecule type" value="Genomic_DNA"/>
</dbReference>
<keyword evidence="2" id="KW-1185">Reference proteome</keyword>
<evidence type="ECO:0000313" key="1">
    <source>
        <dbReference type="EMBL" id="KAF5784352.1"/>
    </source>
</evidence>
<evidence type="ECO:0000313" key="2">
    <source>
        <dbReference type="Proteomes" id="UP000215914"/>
    </source>
</evidence>
<comment type="caution">
    <text evidence="1">The sequence shown here is derived from an EMBL/GenBank/DDBJ whole genome shotgun (WGS) entry which is preliminary data.</text>
</comment>
<gene>
    <name evidence="1" type="ORF">HanXRQr2_Chr11g0518551</name>
</gene>
<dbReference type="Gramene" id="mRNA:HanXRQr2_Chr11g0518551">
    <property type="protein sequence ID" value="mRNA:HanXRQr2_Chr11g0518551"/>
    <property type="gene ID" value="HanXRQr2_Chr11g0518551"/>
</dbReference>
<dbReference type="Proteomes" id="UP000215914">
    <property type="component" value="Unassembled WGS sequence"/>
</dbReference>
<sequence>MAIVLNEAFAVLSDPLSRFLYDKIKRKNVDGWLKKYAVTLKQFSTALLPMSKVVHCQIEKAKEDSSIN</sequence>